<name>A0ABS7VR02_9HYPH</name>
<dbReference type="EMBL" id="JAIRBM010000009">
    <property type="protein sequence ID" value="MBZ6077382.1"/>
    <property type="molecule type" value="Genomic_DNA"/>
</dbReference>
<sequence>MLATPQPVFAKGGFKLDKSKGAARETLRLNDDVVVHLEQTQCEYRNQTYAFVLNGFPDAMNIIGWEYRVAIELLSLLETRSVPKLKFADEKKALKAYEQLVADAKPGVDINIKPPHDQFSELISISAKVLEKGTRISVKIWSGPY</sequence>
<dbReference type="Proteomes" id="UP000704176">
    <property type="component" value="Unassembled WGS sequence"/>
</dbReference>
<dbReference type="RefSeq" id="WP_224313754.1">
    <property type="nucleotide sequence ID" value="NZ_JAIRBM010000009.1"/>
</dbReference>
<reference evidence="1 2" key="1">
    <citation type="submission" date="2021-09" db="EMBL/GenBank/DDBJ databases">
        <title>The complete genome sequence of a new microorganism.</title>
        <authorList>
            <person name="Zi Z."/>
        </authorList>
    </citation>
    <scope>NUCLEOTIDE SEQUENCE [LARGE SCALE GENOMIC DNA]</scope>
    <source>
        <strain evidence="1 2">WGZ8</strain>
    </source>
</reference>
<protein>
    <submittedName>
        <fullName evidence="1">Uncharacterized protein</fullName>
    </submittedName>
</protein>
<gene>
    <name evidence="1" type="ORF">K9B37_13970</name>
</gene>
<proteinExistence type="predicted"/>
<evidence type="ECO:0000313" key="1">
    <source>
        <dbReference type="EMBL" id="MBZ6077382.1"/>
    </source>
</evidence>
<evidence type="ECO:0000313" key="2">
    <source>
        <dbReference type="Proteomes" id="UP000704176"/>
    </source>
</evidence>
<organism evidence="1 2">
    <name type="scientific">Microvirga puerhi</name>
    <dbReference type="NCBI Taxonomy" id="2876078"/>
    <lineage>
        <taxon>Bacteria</taxon>
        <taxon>Pseudomonadati</taxon>
        <taxon>Pseudomonadota</taxon>
        <taxon>Alphaproteobacteria</taxon>
        <taxon>Hyphomicrobiales</taxon>
        <taxon>Methylobacteriaceae</taxon>
        <taxon>Microvirga</taxon>
    </lineage>
</organism>
<accession>A0ABS7VR02</accession>
<keyword evidence="2" id="KW-1185">Reference proteome</keyword>
<comment type="caution">
    <text evidence="1">The sequence shown here is derived from an EMBL/GenBank/DDBJ whole genome shotgun (WGS) entry which is preliminary data.</text>
</comment>